<dbReference type="OMA" id="WTFHATE"/>
<proteinExistence type="predicted"/>
<dbReference type="InterPro" id="IPR022893">
    <property type="entry name" value="Shikimate_DH_fam"/>
</dbReference>
<dbReference type="CDD" id="cd01065">
    <property type="entry name" value="NAD_bind_Shikimate_DH"/>
    <property type="match status" value="1"/>
</dbReference>
<dbReference type="InterPro" id="IPR036291">
    <property type="entry name" value="NAD(P)-bd_dom_sf"/>
</dbReference>
<evidence type="ECO:0000313" key="4">
    <source>
        <dbReference type="Proteomes" id="UP000193240"/>
    </source>
</evidence>
<dbReference type="InterPro" id="IPR013708">
    <property type="entry name" value="Shikimate_DH-bd_N"/>
</dbReference>
<dbReference type="STRING" id="105696.A0A1Y2LYL0"/>
<organism evidence="3 4">
    <name type="scientific">Epicoccum nigrum</name>
    <name type="common">Soil fungus</name>
    <name type="synonym">Epicoccum purpurascens</name>
    <dbReference type="NCBI Taxonomy" id="105696"/>
    <lineage>
        <taxon>Eukaryota</taxon>
        <taxon>Fungi</taxon>
        <taxon>Dikarya</taxon>
        <taxon>Ascomycota</taxon>
        <taxon>Pezizomycotina</taxon>
        <taxon>Dothideomycetes</taxon>
        <taxon>Pleosporomycetidae</taxon>
        <taxon>Pleosporales</taxon>
        <taxon>Pleosporineae</taxon>
        <taxon>Didymellaceae</taxon>
        <taxon>Epicoccum</taxon>
    </lineage>
</organism>
<evidence type="ECO:0000259" key="2">
    <source>
        <dbReference type="Pfam" id="PF08501"/>
    </source>
</evidence>
<feature type="compositionally biased region" description="Basic and acidic residues" evidence="1">
    <location>
        <begin position="285"/>
        <end position="297"/>
    </location>
</feature>
<reference evidence="3 4" key="1">
    <citation type="journal article" date="2017" name="Genome Announc.">
        <title>Genome sequence of the saprophytic ascomycete Epicoccum nigrum ICMP 19927 strain isolated from New Zealand.</title>
        <authorList>
            <person name="Fokin M."/>
            <person name="Fleetwood D."/>
            <person name="Weir B.S."/>
            <person name="Villas-Boas S.G."/>
        </authorList>
    </citation>
    <scope>NUCLEOTIDE SEQUENCE [LARGE SCALE GENOMIC DNA]</scope>
    <source>
        <strain evidence="3 4">ICMP 19927</strain>
    </source>
</reference>
<dbReference type="Proteomes" id="UP000193240">
    <property type="component" value="Unassembled WGS sequence"/>
</dbReference>
<dbReference type="SUPFAM" id="SSF53223">
    <property type="entry name" value="Aminoacid dehydrogenase-like, N-terminal domain"/>
    <property type="match status" value="1"/>
</dbReference>
<accession>A0A1Y2LYL0</accession>
<dbReference type="Pfam" id="PF08501">
    <property type="entry name" value="Shikimate_dh_N"/>
    <property type="match status" value="1"/>
</dbReference>
<sequence>MTSNESNDKKTLHLVGIGVGHSIAPTMHNSITASLNLPWTFHATECPTLDSLMTLARDPATAGLVVTMPYKTAIMPHLDALDDLSVQIGAVNNVYRDPKDATKLRGTNTDWRGIVGSLLEKSPNNQPVLDKPALIVGAGGASRAAVYALHTQFRASVIYVVNRDEGEVDALKEDVKRLPNSPKLIHVKPRQAADLETPYHVVGTVPDIKPTSPEELAMQVLIQEFLSRGEKGVLLDMCFKPRRTRMIDAAEGLGWACVEGTRVIAYQIEEQYRLWAGEEKASRLDSKSAREVLREAAESSPGINTPHS</sequence>
<name>A0A1Y2LYL0_EPING</name>
<dbReference type="SUPFAM" id="SSF51735">
    <property type="entry name" value="NAD(P)-binding Rossmann-fold domains"/>
    <property type="match status" value="1"/>
</dbReference>
<dbReference type="AlphaFoldDB" id="A0A1Y2LYL0"/>
<dbReference type="EMBL" id="KZ107844">
    <property type="protein sequence ID" value="OSS49016.1"/>
    <property type="molecule type" value="Genomic_DNA"/>
</dbReference>
<dbReference type="InterPro" id="IPR046346">
    <property type="entry name" value="Aminoacid_DH-like_N_sf"/>
</dbReference>
<dbReference type="PANTHER" id="PTHR21089:SF26">
    <property type="entry name" value="AROM POLYPEPTIDE, PUTATIVE-RELATED"/>
    <property type="match status" value="1"/>
</dbReference>
<dbReference type="GO" id="GO:0004764">
    <property type="term" value="F:shikimate 3-dehydrogenase (NADP+) activity"/>
    <property type="evidence" value="ECO:0007669"/>
    <property type="project" value="InterPro"/>
</dbReference>
<dbReference type="PANTHER" id="PTHR21089">
    <property type="entry name" value="SHIKIMATE DEHYDROGENASE"/>
    <property type="match status" value="1"/>
</dbReference>
<evidence type="ECO:0000313" key="3">
    <source>
        <dbReference type="EMBL" id="OSS49016.1"/>
    </source>
</evidence>
<feature type="region of interest" description="Disordered" evidence="1">
    <location>
        <begin position="285"/>
        <end position="308"/>
    </location>
</feature>
<dbReference type="InParanoid" id="A0A1Y2LYL0"/>
<dbReference type="Gene3D" id="3.40.50.720">
    <property type="entry name" value="NAD(P)-binding Rossmann-like Domain"/>
    <property type="match status" value="1"/>
</dbReference>
<evidence type="ECO:0000256" key="1">
    <source>
        <dbReference type="SAM" id="MobiDB-lite"/>
    </source>
</evidence>
<keyword evidence="4" id="KW-1185">Reference proteome</keyword>
<feature type="domain" description="Shikimate dehydrogenase substrate binding N-terminal" evidence="2">
    <location>
        <begin position="14"/>
        <end position="94"/>
    </location>
</feature>
<dbReference type="GO" id="GO:0009423">
    <property type="term" value="P:chorismate biosynthetic process"/>
    <property type="evidence" value="ECO:0007669"/>
    <property type="project" value="TreeGrafter"/>
</dbReference>
<gene>
    <name evidence="3" type="ORF">B5807_05561</name>
</gene>
<dbReference type="GO" id="GO:0019632">
    <property type="term" value="P:shikimate metabolic process"/>
    <property type="evidence" value="ECO:0007669"/>
    <property type="project" value="TreeGrafter"/>
</dbReference>
<protein>
    <recommendedName>
        <fullName evidence="2">Shikimate dehydrogenase substrate binding N-terminal domain-containing protein</fullName>
    </recommendedName>
</protein>
<dbReference type="Gene3D" id="3.40.50.10860">
    <property type="entry name" value="Leucine Dehydrogenase, chain A, domain 1"/>
    <property type="match status" value="1"/>
</dbReference>